<organism evidence="2 3">
    <name type="scientific">Euplotes crassus</name>
    <dbReference type="NCBI Taxonomy" id="5936"/>
    <lineage>
        <taxon>Eukaryota</taxon>
        <taxon>Sar</taxon>
        <taxon>Alveolata</taxon>
        <taxon>Ciliophora</taxon>
        <taxon>Intramacronucleata</taxon>
        <taxon>Spirotrichea</taxon>
        <taxon>Hypotrichia</taxon>
        <taxon>Euplotida</taxon>
        <taxon>Euplotidae</taxon>
        <taxon>Moneuplotes</taxon>
    </lineage>
</organism>
<proteinExistence type="predicted"/>
<gene>
    <name evidence="2" type="ORF">ECRASSUSDP1_LOCUS21039</name>
</gene>
<dbReference type="Proteomes" id="UP001295684">
    <property type="component" value="Unassembled WGS sequence"/>
</dbReference>
<feature type="compositionally biased region" description="Basic and acidic residues" evidence="1">
    <location>
        <begin position="10"/>
        <end position="23"/>
    </location>
</feature>
<feature type="compositionally biased region" description="Basic residues" evidence="1">
    <location>
        <begin position="24"/>
        <end position="37"/>
    </location>
</feature>
<feature type="compositionally biased region" description="Basic residues" evidence="1">
    <location>
        <begin position="45"/>
        <end position="58"/>
    </location>
</feature>
<name>A0AAD2D4H5_EUPCR</name>
<evidence type="ECO:0000313" key="2">
    <source>
        <dbReference type="EMBL" id="CAI2379626.1"/>
    </source>
</evidence>
<sequence length="136" mass="15695">MGNLCAGGEGETKDEVSMKDKEHKKEKREKRSKSKDRKSKDRSKGKDRKHKKDKKKNFLYRGSTLCKREISQTPSFHNASNLSSTPFLETLNLRFGSFIVYNGSDHLVVFFLFRWLICVATMGNHRGISFFLPCSE</sequence>
<dbReference type="AlphaFoldDB" id="A0AAD2D4H5"/>
<protein>
    <submittedName>
        <fullName evidence="2">Uncharacterized protein</fullName>
    </submittedName>
</protein>
<comment type="caution">
    <text evidence="2">The sequence shown here is derived from an EMBL/GenBank/DDBJ whole genome shotgun (WGS) entry which is preliminary data.</text>
</comment>
<evidence type="ECO:0000256" key="1">
    <source>
        <dbReference type="SAM" id="MobiDB-lite"/>
    </source>
</evidence>
<feature type="region of interest" description="Disordered" evidence="1">
    <location>
        <begin position="1"/>
        <end position="59"/>
    </location>
</feature>
<evidence type="ECO:0000313" key="3">
    <source>
        <dbReference type="Proteomes" id="UP001295684"/>
    </source>
</evidence>
<keyword evidence="3" id="KW-1185">Reference proteome</keyword>
<accession>A0AAD2D4H5</accession>
<reference evidence="2" key="1">
    <citation type="submission" date="2023-07" db="EMBL/GenBank/DDBJ databases">
        <authorList>
            <consortium name="AG Swart"/>
            <person name="Singh M."/>
            <person name="Singh A."/>
            <person name="Seah K."/>
            <person name="Emmerich C."/>
        </authorList>
    </citation>
    <scope>NUCLEOTIDE SEQUENCE</scope>
    <source>
        <strain evidence="2">DP1</strain>
    </source>
</reference>
<dbReference type="EMBL" id="CAMPGE010021482">
    <property type="protein sequence ID" value="CAI2379626.1"/>
    <property type="molecule type" value="Genomic_DNA"/>
</dbReference>